<keyword evidence="1" id="KW-0472">Membrane</keyword>
<evidence type="ECO:0000313" key="4">
    <source>
        <dbReference type="EMBL" id="HIR38943.1"/>
    </source>
</evidence>
<comment type="caution">
    <text evidence="4">The sequence shown here is derived from an EMBL/GenBank/DDBJ whole genome shotgun (WGS) entry which is preliminary data.</text>
</comment>
<dbReference type="GO" id="GO:0004175">
    <property type="term" value="F:endopeptidase activity"/>
    <property type="evidence" value="ECO:0007669"/>
    <property type="project" value="UniProtKB-ARBA"/>
</dbReference>
<keyword evidence="4" id="KW-0482">Metalloprotease</keyword>
<feature type="transmembrane region" description="Helical" evidence="1">
    <location>
        <begin position="199"/>
        <end position="217"/>
    </location>
</feature>
<reference evidence="4" key="1">
    <citation type="submission" date="2020-10" db="EMBL/GenBank/DDBJ databases">
        <authorList>
            <person name="Gilroy R."/>
        </authorList>
    </citation>
    <scope>NUCLEOTIDE SEQUENCE</scope>
    <source>
        <strain evidence="4">ChiW25-3613</strain>
    </source>
</reference>
<dbReference type="AlphaFoldDB" id="A0A9D1DAP9"/>
<keyword evidence="1" id="KW-0812">Transmembrane</keyword>
<evidence type="ECO:0000256" key="1">
    <source>
        <dbReference type="SAM" id="Phobius"/>
    </source>
</evidence>
<dbReference type="Proteomes" id="UP000824179">
    <property type="component" value="Unassembled WGS sequence"/>
</dbReference>
<keyword evidence="2" id="KW-0732">Signal</keyword>
<gene>
    <name evidence="4" type="ORF">IAB90_01015</name>
</gene>
<feature type="signal peptide" evidence="2">
    <location>
        <begin position="1"/>
        <end position="22"/>
    </location>
</feature>
<keyword evidence="4" id="KW-0645">Protease</keyword>
<feature type="transmembrane region" description="Helical" evidence="1">
    <location>
        <begin position="170"/>
        <end position="192"/>
    </location>
</feature>
<dbReference type="InterPro" id="IPR052710">
    <property type="entry name" value="CAAX_protease"/>
</dbReference>
<dbReference type="GO" id="GO:0080120">
    <property type="term" value="P:CAAX-box protein maturation"/>
    <property type="evidence" value="ECO:0007669"/>
    <property type="project" value="UniProtKB-ARBA"/>
</dbReference>
<feature type="domain" description="CAAX prenyl protease 2/Lysostaphin resistance protein A-like" evidence="3">
    <location>
        <begin position="109"/>
        <end position="211"/>
    </location>
</feature>
<accession>A0A9D1DAP9</accession>
<dbReference type="EMBL" id="DVHB01000020">
    <property type="protein sequence ID" value="HIR38943.1"/>
    <property type="molecule type" value="Genomic_DNA"/>
</dbReference>
<feature type="transmembrane region" description="Helical" evidence="1">
    <location>
        <begin position="78"/>
        <end position="97"/>
    </location>
</feature>
<organism evidence="4 5">
    <name type="scientific">Candidatus Coproplasma stercoripullorum</name>
    <dbReference type="NCBI Taxonomy" id="2840751"/>
    <lineage>
        <taxon>Bacteria</taxon>
        <taxon>Bacillati</taxon>
        <taxon>Bacillota</taxon>
        <taxon>Clostridia</taxon>
        <taxon>Eubacteriales</taxon>
        <taxon>Candidatus Coproplasma</taxon>
    </lineage>
</organism>
<proteinExistence type="predicted"/>
<dbReference type="Pfam" id="PF02517">
    <property type="entry name" value="Rce1-like"/>
    <property type="match status" value="1"/>
</dbReference>
<keyword evidence="1" id="KW-1133">Transmembrane helix</keyword>
<evidence type="ECO:0000313" key="5">
    <source>
        <dbReference type="Proteomes" id="UP000824179"/>
    </source>
</evidence>
<dbReference type="PANTHER" id="PTHR36435">
    <property type="entry name" value="SLR1288 PROTEIN"/>
    <property type="match status" value="1"/>
</dbReference>
<evidence type="ECO:0000259" key="3">
    <source>
        <dbReference type="Pfam" id="PF02517"/>
    </source>
</evidence>
<feature type="chain" id="PRO_5038800929" evidence="2">
    <location>
        <begin position="23"/>
        <end position="258"/>
    </location>
</feature>
<protein>
    <submittedName>
        <fullName evidence="4">CPBP family intramembrane metalloprotease</fullName>
    </submittedName>
</protein>
<reference evidence="4" key="2">
    <citation type="journal article" date="2021" name="PeerJ">
        <title>Extensive microbial diversity within the chicken gut microbiome revealed by metagenomics and culture.</title>
        <authorList>
            <person name="Gilroy R."/>
            <person name="Ravi A."/>
            <person name="Getino M."/>
            <person name="Pursley I."/>
            <person name="Horton D.L."/>
            <person name="Alikhan N.F."/>
            <person name="Baker D."/>
            <person name="Gharbi K."/>
            <person name="Hall N."/>
            <person name="Watson M."/>
            <person name="Adriaenssens E.M."/>
            <person name="Foster-Nyarko E."/>
            <person name="Jarju S."/>
            <person name="Secka A."/>
            <person name="Antonio M."/>
            <person name="Oren A."/>
            <person name="Chaudhuri R.R."/>
            <person name="La Ragione R."/>
            <person name="Hildebrand F."/>
            <person name="Pallen M.J."/>
        </authorList>
    </citation>
    <scope>NUCLEOTIDE SEQUENCE</scope>
    <source>
        <strain evidence="4">ChiW25-3613</strain>
    </source>
</reference>
<dbReference type="PANTHER" id="PTHR36435:SF1">
    <property type="entry name" value="CAAX AMINO TERMINAL PROTEASE FAMILY PROTEIN"/>
    <property type="match status" value="1"/>
</dbReference>
<feature type="transmembrane region" description="Helical" evidence="1">
    <location>
        <begin position="229"/>
        <end position="249"/>
    </location>
</feature>
<sequence>MKKKPRIIISATAVLLCAAAFAVFYFAPVNLSNDELENALWRDALARAALTGAIAGVAALCNYNIFFVRGTRMRGADYLWCLPCLAVALANFPYSALISGTAVIERADLLPAFISKCLFIATSEELLFRGVLLRLLDEVFSESCHKFLKCTIISSAVFALFHLLNLLDGAAAGATLLQVGYTFLTGLMFACVTIRTHNIFTAIILHFIFDIGGFIVSDLGTGPFQDVCFWILTAVAAAVCATHLIIFAVKRDRAERSR</sequence>
<dbReference type="GO" id="GO:0008237">
    <property type="term" value="F:metallopeptidase activity"/>
    <property type="evidence" value="ECO:0007669"/>
    <property type="project" value="UniProtKB-KW"/>
</dbReference>
<dbReference type="InterPro" id="IPR003675">
    <property type="entry name" value="Rce1/LyrA-like_dom"/>
</dbReference>
<keyword evidence="4" id="KW-0378">Hydrolase</keyword>
<name>A0A9D1DAP9_9FIRM</name>
<feature type="transmembrane region" description="Helical" evidence="1">
    <location>
        <begin position="46"/>
        <end position="66"/>
    </location>
</feature>
<evidence type="ECO:0000256" key="2">
    <source>
        <dbReference type="SAM" id="SignalP"/>
    </source>
</evidence>